<dbReference type="GO" id="GO:0003723">
    <property type="term" value="F:RNA binding"/>
    <property type="evidence" value="ECO:0007669"/>
    <property type="project" value="InterPro"/>
</dbReference>
<dbReference type="PROSITE" id="PS01129">
    <property type="entry name" value="PSI_RLU"/>
    <property type="match status" value="1"/>
</dbReference>
<dbReference type="RefSeq" id="WP_110609520.1">
    <property type="nucleotide sequence ID" value="NZ_PDOD01000002.1"/>
</dbReference>
<evidence type="ECO:0000256" key="3">
    <source>
        <dbReference type="PIRSR" id="PIRSR606225-1"/>
    </source>
</evidence>
<feature type="domain" description="Pseudouridine synthase RsuA/RluA-like" evidence="5">
    <location>
        <begin position="93"/>
        <end position="244"/>
    </location>
</feature>
<dbReference type="Pfam" id="PF00849">
    <property type="entry name" value="PseudoU_synth_2"/>
    <property type="match status" value="1"/>
</dbReference>
<dbReference type="EC" id="5.4.99.-" evidence="4"/>
<dbReference type="InterPro" id="IPR050188">
    <property type="entry name" value="RluA_PseudoU_synthase"/>
</dbReference>
<dbReference type="InterPro" id="IPR006145">
    <property type="entry name" value="PsdUridine_synth_RsuA/RluA"/>
</dbReference>
<dbReference type="EMBL" id="PDOD01000002">
    <property type="protein sequence ID" value="PYZ93488.1"/>
    <property type="molecule type" value="Genomic_DNA"/>
</dbReference>
<dbReference type="InterPro" id="IPR006225">
    <property type="entry name" value="PsdUridine_synth_RluC/D"/>
</dbReference>
<comment type="catalytic activity">
    <reaction evidence="1 4">
        <text>a uridine in RNA = a pseudouridine in RNA</text>
        <dbReference type="Rhea" id="RHEA:48348"/>
        <dbReference type="Rhea" id="RHEA-COMP:12068"/>
        <dbReference type="Rhea" id="RHEA-COMP:12069"/>
        <dbReference type="ChEBI" id="CHEBI:65314"/>
        <dbReference type="ChEBI" id="CHEBI:65315"/>
    </reaction>
</comment>
<evidence type="ECO:0000256" key="4">
    <source>
        <dbReference type="RuleBase" id="RU362028"/>
    </source>
</evidence>
<gene>
    <name evidence="6" type="ORF">CR194_09970</name>
</gene>
<dbReference type="OrthoDB" id="9807829at2"/>
<reference evidence="6 7" key="1">
    <citation type="submission" date="2017-10" db="EMBL/GenBank/DDBJ databases">
        <title>Bacillus sp. nov., a halophilic bacterium isolated from a Keqin Lake.</title>
        <authorList>
            <person name="Wang H."/>
        </authorList>
    </citation>
    <scope>NUCLEOTIDE SEQUENCE [LARGE SCALE GENOMIC DNA]</scope>
    <source>
        <strain evidence="6 7">KQ-12</strain>
    </source>
</reference>
<feature type="active site" evidence="3">
    <location>
        <position position="140"/>
    </location>
</feature>
<dbReference type="CDD" id="cd02869">
    <property type="entry name" value="PseudoU_synth_RluA_like"/>
    <property type="match status" value="1"/>
</dbReference>
<dbReference type="InterPro" id="IPR006224">
    <property type="entry name" value="PsdUridine_synth_RluA-like_CS"/>
</dbReference>
<dbReference type="SUPFAM" id="SSF55120">
    <property type="entry name" value="Pseudouridine synthase"/>
    <property type="match status" value="1"/>
</dbReference>
<evidence type="ECO:0000256" key="1">
    <source>
        <dbReference type="ARBA" id="ARBA00000073"/>
    </source>
</evidence>
<name>A0A323TEP7_9BACI</name>
<dbReference type="PANTHER" id="PTHR21600">
    <property type="entry name" value="MITOCHONDRIAL RNA PSEUDOURIDINE SYNTHASE"/>
    <property type="match status" value="1"/>
</dbReference>
<dbReference type="GO" id="GO:0000455">
    <property type="term" value="P:enzyme-directed rRNA pseudouridine synthesis"/>
    <property type="evidence" value="ECO:0007669"/>
    <property type="project" value="TreeGrafter"/>
</dbReference>
<keyword evidence="7" id="KW-1185">Reference proteome</keyword>
<protein>
    <recommendedName>
        <fullName evidence="4">Pseudouridine synthase</fullName>
        <ecNumber evidence="4">5.4.99.-</ecNumber>
    </recommendedName>
</protein>
<dbReference type="GO" id="GO:0140098">
    <property type="term" value="F:catalytic activity, acting on RNA"/>
    <property type="evidence" value="ECO:0007669"/>
    <property type="project" value="UniProtKB-ARBA"/>
</dbReference>
<keyword evidence="4" id="KW-0413">Isomerase</keyword>
<evidence type="ECO:0000256" key="2">
    <source>
        <dbReference type="ARBA" id="ARBA00010876"/>
    </source>
</evidence>
<dbReference type="NCBIfam" id="TIGR00005">
    <property type="entry name" value="rluA_subfam"/>
    <property type="match status" value="1"/>
</dbReference>
<dbReference type="GO" id="GO:0009982">
    <property type="term" value="F:pseudouridine synthase activity"/>
    <property type="evidence" value="ECO:0007669"/>
    <property type="project" value="InterPro"/>
</dbReference>
<dbReference type="PANTHER" id="PTHR21600:SF35">
    <property type="entry name" value="PSEUDOURIDINE SYNTHASE"/>
    <property type="match status" value="1"/>
</dbReference>
<organism evidence="6 7">
    <name type="scientific">Salipaludibacillus keqinensis</name>
    <dbReference type="NCBI Taxonomy" id="2045207"/>
    <lineage>
        <taxon>Bacteria</taxon>
        <taxon>Bacillati</taxon>
        <taxon>Bacillota</taxon>
        <taxon>Bacilli</taxon>
        <taxon>Bacillales</taxon>
        <taxon>Bacillaceae</taxon>
    </lineage>
</organism>
<comment type="function">
    <text evidence="4">Responsible for synthesis of pseudouridine from uracil.</text>
</comment>
<sequence length="295" mass="33560">MIKKEIRLSWKVAHHESGLKLKEYLRDVQNISRKTLAEIKFKGGSICVNGAEKTVRTHLNGGDTVVVILPNEEVSQKIKPIAFSLNVVFEDDHVLVINKPAKMVTIPTDNVEDPSIAGAVINHYHLQEWPATFHAVNRLDRDTSGLMLIAKHRYSHHLCMEQQLHGSIQRTYVALLTGKLRWQWGSIHFPIARNRDSLIERQISEEGQLATTHYERVEGDHPFSLVRVRLDTGRTHQIRVHMAAIGHPLIGDTLYGGKALHMERQALHSSELCFYHPITKKKLCFKAETPADFQS</sequence>
<dbReference type="AlphaFoldDB" id="A0A323TEP7"/>
<proteinExistence type="inferred from homology"/>
<accession>A0A323TEP7</accession>
<dbReference type="InterPro" id="IPR020103">
    <property type="entry name" value="PsdUridine_synth_cat_dom_sf"/>
</dbReference>
<evidence type="ECO:0000313" key="6">
    <source>
        <dbReference type="EMBL" id="PYZ93488.1"/>
    </source>
</evidence>
<evidence type="ECO:0000259" key="5">
    <source>
        <dbReference type="Pfam" id="PF00849"/>
    </source>
</evidence>
<evidence type="ECO:0000313" key="7">
    <source>
        <dbReference type="Proteomes" id="UP000248214"/>
    </source>
</evidence>
<dbReference type="Gene3D" id="3.30.2350.10">
    <property type="entry name" value="Pseudouridine synthase"/>
    <property type="match status" value="1"/>
</dbReference>
<comment type="similarity">
    <text evidence="2 4">Belongs to the pseudouridine synthase RluA family.</text>
</comment>
<comment type="caution">
    <text evidence="6">The sequence shown here is derived from an EMBL/GenBank/DDBJ whole genome shotgun (WGS) entry which is preliminary data.</text>
</comment>
<dbReference type="Proteomes" id="UP000248214">
    <property type="component" value="Unassembled WGS sequence"/>
</dbReference>